<dbReference type="Gene3D" id="2.130.10.10">
    <property type="entry name" value="YVTN repeat-like/Quinoprotein amine dehydrogenase"/>
    <property type="match status" value="1"/>
</dbReference>
<dbReference type="GO" id="GO:0007165">
    <property type="term" value="P:signal transduction"/>
    <property type="evidence" value="ECO:0007669"/>
    <property type="project" value="InterPro"/>
</dbReference>
<accession>A0A9D2UXB7</accession>
<dbReference type="EMBL" id="DYWI01000153">
    <property type="protein sequence ID" value="HJF66034.1"/>
    <property type="molecule type" value="Genomic_DNA"/>
</dbReference>
<dbReference type="PROSITE" id="PS50104">
    <property type="entry name" value="TIR"/>
    <property type="match status" value="1"/>
</dbReference>
<reference evidence="3" key="1">
    <citation type="journal article" date="2021" name="PeerJ">
        <title>Extensive microbial diversity within the chicken gut microbiome revealed by metagenomics and culture.</title>
        <authorList>
            <person name="Gilroy R."/>
            <person name="Ravi A."/>
            <person name="Getino M."/>
            <person name="Pursley I."/>
            <person name="Horton D.L."/>
            <person name="Alikhan N.F."/>
            <person name="Baker D."/>
            <person name="Gharbi K."/>
            <person name="Hall N."/>
            <person name="Watson M."/>
            <person name="Adriaenssens E.M."/>
            <person name="Foster-Nyarko E."/>
            <person name="Jarju S."/>
            <person name="Secka A."/>
            <person name="Antonio M."/>
            <person name="Oren A."/>
            <person name="Chaudhuri R.R."/>
            <person name="La Ragione R."/>
            <person name="Hildebrand F."/>
            <person name="Pallen M.J."/>
        </authorList>
    </citation>
    <scope>NUCLEOTIDE SEQUENCE</scope>
    <source>
        <strain evidence="3">ChiGjej6B6-11269</strain>
    </source>
</reference>
<gene>
    <name evidence="3" type="ORF">K8U77_07990</name>
</gene>
<comment type="caution">
    <text evidence="3">The sequence shown here is derived from an EMBL/GenBank/DDBJ whole genome shotgun (WGS) entry which is preliminary data.</text>
</comment>
<proteinExistence type="predicted"/>
<dbReference type="Proteomes" id="UP000786989">
    <property type="component" value="Unassembled WGS sequence"/>
</dbReference>
<evidence type="ECO:0000313" key="3">
    <source>
        <dbReference type="EMBL" id="HJF66034.1"/>
    </source>
</evidence>
<dbReference type="SUPFAM" id="SSF52200">
    <property type="entry name" value="Toll/Interleukin receptor TIR domain"/>
    <property type="match status" value="1"/>
</dbReference>
<protein>
    <submittedName>
        <fullName evidence="3">TIR domain-containing protein</fullName>
    </submittedName>
</protein>
<keyword evidence="1" id="KW-0472">Membrane</keyword>
<evidence type="ECO:0000256" key="1">
    <source>
        <dbReference type="SAM" id="Phobius"/>
    </source>
</evidence>
<reference evidence="3" key="2">
    <citation type="submission" date="2021-09" db="EMBL/GenBank/DDBJ databases">
        <authorList>
            <person name="Gilroy R."/>
        </authorList>
    </citation>
    <scope>NUCLEOTIDE SEQUENCE</scope>
    <source>
        <strain evidence="3">ChiGjej6B6-11269</strain>
    </source>
</reference>
<name>A0A9D2UXB7_9ACTN</name>
<evidence type="ECO:0000259" key="2">
    <source>
        <dbReference type="PROSITE" id="PS50104"/>
    </source>
</evidence>
<keyword evidence="1" id="KW-1133">Transmembrane helix</keyword>
<keyword evidence="1" id="KW-0812">Transmembrane</keyword>
<dbReference type="InterPro" id="IPR035897">
    <property type="entry name" value="Toll_tir_struct_dom_sf"/>
</dbReference>
<dbReference type="AlphaFoldDB" id="A0A9D2UXB7"/>
<dbReference type="Pfam" id="PF13676">
    <property type="entry name" value="TIR_2"/>
    <property type="match status" value="1"/>
</dbReference>
<dbReference type="Gene3D" id="3.40.50.10140">
    <property type="entry name" value="Toll/interleukin-1 receptor homology (TIR) domain"/>
    <property type="match status" value="1"/>
</dbReference>
<sequence>MSDATRELESVKTGGSFIYEAFISYRHLPKDTAVAKRVQRAIEGFSIPAALRQVAGRSKLGKAFRDEDELPAGGALSERIKEALRTSRALIVVCSPETPKSTWVSAEIETFISLHGRESVFVVLADGEPAESFPSALHESASSDLLTDASPMTLDEPVAADFREGKTAKQHRIEVARIRAALIGCRPDDLIQRQKTRTIQRAVAGGLCAAVALGAFGMFAFTQYASIEQANRENLVIQSEQYAADAHALLESGDRKSAIQSALQSADAAEQAGISTTSAHATLAESLGVYPTAPGFQSRYAKEGIQSINSKLAVSPTGGWFALYESAERISICDIAAGDEIATLNSAALGGTSDEASGLVISGISYVGDDVLICMTDPIGLACFDARSGELCWMQSAEELGAILMIEEMPDGATLGMVGLSSDAGFMLILVDERSGETKGEYLLDFEINFNSFLKFDAEGAHAAVVSGGEINLVNLNDGNVNMIHAGNETIADASFGGGVLCVASSPVAAELPMEVGSYGQTLDMRLPSSSVTVEAFDCDSLERVWSDQKEWEAYSVDYSEIPVVLESRVYPLYEYASDFFVVSVGNNLYAYSAESGVCLTFYEGSAPIVACDVQVQEDSSELFFWTFGGSCFNMRFPVTLPIRPDVIECGGFAEDMWAVYPARAQDEMYAVGLAAENREKALVTKYVDASNSPDSVFIGNDRGGSISLNCDESRVAWQSQDGVLMVTDTATLESEPVVNCEGLGIKSWEIDNTSMAFSQTDPRVVYLRDKGSESAAPHIWALDVVTGDILGSWTWEYAREGDDFEECTISDERNGSFVVRIPTYEYIGVVDAVSLETTVEFTATTEMPLADIVPLPGGGMLASYAGGDVRLYDETLALLGDGLDGASVADADSLGEFTAVS</sequence>
<dbReference type="InterPro" id="IPR015943">
    <property type="entry name" value="WD40/YVTN_repeat-like_dom_sf"/>
</dbReference>
<feature type="transmembrane region" description="Helical" evidence="1">
    <location>
        <begin position="202"/>
        <end position="221"/>
    </location>
</feature>
<organism evidence="3 4">
    <name type="scientific">Slackia equolifaciens</name>
    <dbReference type="NCBI Taxonomy" id="498718"/>
    <lineage>
        <taxon>Bacteria</taxon>
        <taxon>Bacillati</taxon>
        <taxon>Actinomycetota</taxon>
        <taxon>Coriobacteriia</taxon>
        <taxon>Eggerthellales</taxon>
        <taxon>Eggerthellaceae</taxon>
        <taxon>Slackia</taxon>
    </lineage>
</organism>
<feature type="non-terminal residue" evidence="3">
    <location>
        <position position="902"/>
    </location>
</feature>
<dbReference type="SUPFAM" id="SSF82171">
    <property type="entry name" value="DPP6 N-terminal domain-like"/>
    <property type="match status" value="1"/>
</dbReference>
<dbReference type="InterPro" id="IPR000157">
    <property type="entry name" value="TIR_dom"/>
</dbReference>
<evidence type="ECO:0000313" key="4">
    <source>
        <dbReference type="Proteomes" id="UP000786989"/>
    </source>
</evidence>
<feature type="domain" description="TIR" evidence="2">
    <location>
        <begin position="17"/>
        <end position="166"/>
    </location>
</feature>